<proteinExistence type="predicted"/>
<feature type="domain" description="RNase III" evidence="1">
    <location>
        <begin position="89"/>
        <end position="216"/>
    </location>
</feature>
<dbReference type="PROSITE" id="PS50142">
    <property type="entry name" value="RNASE_3_2"/>
    <property type="match status" value="1"/>
</dbReference>
<dbReference type="EMBL" id="BARW01000969">
    <property type="protein sequence ID" value="GAI71396.1"/>
    <property type="molecule type" value="Genomic_DNA"/>
</dbReference>
<evidence type="ECO:0000313" key="2">
    <source>
        <dbReference type="EMBL" id="GAI71396.1"/>
    </source>
</evidence>
<accession>X1RWU5</accession>
<evidence type="ECO:0000259" key="1">
    <source>
        <dbReference type="PROSITE" id="PS50142"/>
    </source>
</evidence>
<dbReference type="CDD" id="cd00593">
    <property type="entry name" value="RIBOc"/>
    <property type="match status" value="1"/>
</dbReference>
<protein>
    <recommendedName>
        <fullName evidence="1">RNase III domain-containing protein</fullName>
    </recommendedName>
</protein>
<dbReference type="InterPro" id="IPR036389">
    <property type="entry name" value="RNase_III_sf"/>
</dbReference>
<dbReference type="Gene3D" id="1.10.1520.10">
    <property type="entry name" value="Ribonuclease III domain"/>
    <property type="match status" value="1"/>
</dbReference>
<gene>
    <name evidence="2" type="ORF">S12H4_03457</name>
</gene>
<dbReference type="GO" id="GO:0004525">
    <property type="term" value="F:ribonuclease III activity"/>
    <property type="evidence" value="ECO:0007669"/>
    <property type="project" value="InterPro"/>
</dbReference>
<dbReference type="SUPFAM" id="SSF69065">
    <property type="entry name" value="RNase III domain-like"/>
    <property type="match status" value="1"/>
</dbReference>
<sequence>MQDKLKWNAIGLVKKARMLKNYVESEENDIPVDHTKKCATLSGFLVELNHILEQMEKIKKIIIPKLEKLFRLTFPTPELVMFALARPSIRNIFEDLNTHFKDDENRPLNEEDLIELASSGDAAVVLALIGDAALDLAIVQILWDSSLSKTGELTTKRKKVAANKNLAIYCEEWGLYSCRLNRLKANPMEDPKIETLEHIKGTLVESILGVVYIEFGLKELLRIVPLIQ</sequence>
<dbReference type="SMART" id="SM00535">
    <property type="entry name" value="RIBOc"/>
    <property type="match status" value="1"/>
</dbReference>
<name>X1RWU5_9ZZZZ</name>
<dbReference type="Pfam" id="PF00636">
    <property type="entry name" value="Ribonuclease_3"/>
    <property type="match status" value="1"/>
</dbReference>
<comment type="caution">
    <text evidence="2">The sequence shown here is derived from an EMBL/GenBank/DDBJ whole genome shotgun (WGS) entry which is preliminary data.</text>
</comment>
<dbReference type="InterPro" id="IPR000999">
    <property type="entry name" value="RNase_III_dom"/>
</dbReference>
<organism evidence="2">
    <name type="scientific">marine sediment metagenome</name>
    <dbReference type="NCBI Taxonomy" id="412755"/>
    <lineage>
        <taxon>unclassified sequences</taxon>
        <taxon>metagenomes</taxon>
        <taxon>ecological metagenomes</taxon>
    </lineage>
</organism>
<dbReference type="GO" id="GO:0006396">
    <property type="term" value="P:RNA processing"/>
    <property type="evidence" value="ECO:0007669"/>
    <property type="project" value="InterPro"/>
</dbReference>
<reference evidence="2" key="1">
    <citation type="journal article" date="2014" name="Front. Microbiol.">
        <title>High frequency of phylogenetically diverse reductive dehalogenase-homologous genes in deep subseafloor sedimentary metagenomes.</title>
        <authorList>
            <person name="Kawai M."/>
            <person name="Futagami T."/>
            <person name="Toyoda A."/>
            <person name="Takaki Y."/>
            <person name="Nishi S."/>
            <person name="Hori S."/>
            <person name="Arai W."/>
            <person name="Tsubouchi T."/>
            <person name="Morono Y."/>
            <person name="Uchiyama I."/>
            <person name="Ito T."/>
            <person name="Fujiyama A."/>
            <person name="Inagaki F."/>
            <person name="Takami H."/>
        </authorList>
    </citation>
    <scope>NUCLEOTIDE SEQUENCE</scope>
    <source>
        <strain evidence="2">Expedition CK06-06</strain>
    </source>
</reference>
<dbReference type="AlphaFoldDB" id="X1RWU5"/>